<dbReference type="NCBIfam" id="NF041549">
    <property type="entry name" value="PssD"/>
    <property type="match status" value="1"/>
</dbReference>
<keyword evidence="4 6" id="KW-1133">Transmembrane helix</keyword>
<dbReference type="PANTHER" id="PTHR12154:SF4">
    <property type="entry name" value="UDP-N-ACETYLGLUCOSAMINE TRANSFERASE SUBUNIT ALG14 HOMOLOG"/>
    <property type="match status" value="1"/>
</dbReference>
<name>A0ABX8X7U2_SHEPU</name>
<dbReference type="GeneID" id="67444137"/>
<protein>
    <submittedName>
        <fullName evidence="7">Uncharacterized protein</fullName>
    </submittedName>
</protein>
<dbReference type="Pfam" id="PF08660">
    <property type="entry name" value="Alg14"/>
    <property type="match status" value="1"/>
</dbReference>
<reference evidence="7 8" key="1">
    <citation type="submission" date="2021-08" db="EMBL/GenBank/DDBJ databases">
        <title>Shewanella putrefaciens YZ-J, complete genome.</title>
        <authorList>
            <person name="Yi Z."/>
        </authorList>
    </citation>
    <scope>NUCLEOTIDE SEQUENCE [LARGE SCALE GENOMIC DNA]</scope>
    <source>
        <strain evidence="7 8">YZ-J</strain>
    </source>
</reference>
<dbReference type="PANTHER" id="PTHR12154">
    <property type="entry name" value="GLYCOSYL TRANSFERASE-RELATED"/>
    <property type="match status" value="1"/>
</dbReference>
<feature type="transmembrane region" description="Helical" evidence="6">
    <location>
        <begin position="66"/>
        <end position="88"/>
    </location>
</feature>
<keyword evidence="5 6" id="KW-0472">Membrane</keyword>
<dbReference type="Proteomes" id="UP000827084">
    <property type="component" value="Chromosome"/>
</dbReference>
<evidence type="ECO:0000256" key="4">
    <source>
        <dbReference type="ARBA" id="ARBA00022989"/>
    </source>
</evidence>
<feature type="transmembrane region" description="Helical" evidence="6">
    <location>
        <begin position="94"/>
        <end position="110"/>
    </location>
</feature>
<dbReference type="InterPro" id="IPR013969">
    <property type="entry name" value="Oligosacch_biosynth_Alg14"/>
</dbReference>
<organism evidence="7 8">
    <name type="scientific">Shewanella putrefaciens</name>
    <name type="common">Pseudomonas putrefaciens</name>
    <dbReference type="NCBI Taxonomy" id="24"/>
    <lineage>
        <taxon>Bacteria</taxon>
        <taxon>Pseudomonadati</taxon>
        <taxon>Pseudomonadota</taxon>
        <taxon>Gammaproteobacteria</taxon>
        <taxon>Alteromonadales</taxon>
        <taxon>Shewanellaceae</taxon>
        <taxon>Shewanella</taxon>
    </lineage>
</organism>
<proteinExistence type="predicted"/>
<dbReference type="RefSeq" id="WP_025008828.1">
    <property type="nucleotide sequence ID" value="NZ_BMPK01000008.1"/>
</dbReference>
<dbReference type="EMBL" id="CP080635">
    <property type="protein sequence ID" value="QYX71636.1"/>
    <property type="molecule type" value="Genomic_DNA"/>
</dbReference>
<dbReference type="Gene3D" id="3.40.50.2000">
    <property type="entry name" value="Glycogen Phosphorylase B"/>
    <property type="match status" value="1"/>
</dbReference>
<keyword evidence="2 6" id="KW-0812">Transmembrane</keyword>
<evidence type="ECO:0000256" key="2">
    <source>
        <dbReference type="ARBA" id="ARBA00022692"/>
    </source>
</evidence>
<sequence>MVAKVLLIYGEGGHAEQMRRLKSLIDTPSLSANFYAVTDNEKRKKLNCSKTFIVFPMRLKEDKGRFVSFCYSFFAGIYNLILSLIILLKVRPNVVISTGPLIFLFFFVFCKPFNIKLIYIETWSRFYSKSISGRVGYFFADIFYIQNEELKLLYPKSVYSGRL</sequence>
<keyword evidence="3" id="KW-0256">Endoplasmic reticulum</keyword>
<evidence type="ECO:0000256" key="1">
    <source>
        <dbReference type="ARBA" id="ARBA00004389"/>
    </source>
</evidence>
<keyword evidence="8" id="KW-1185">Reference proteome</keyword>
<accession>A0ABX8X7U2</accession>
<evidence type="ECO:0000256" key="5">
    <source>
        <dbReference type="ARBA" id="ARBA00023136"/>
    </source>
</evidence>
<evidence type="ECO:0000256" key="3">
    <source>
        <dbReference type="ARBA" id="ARBA00022824"/>
    </source>
</evidence>
<comment type="subcellular location">
    <subcellularLocation>
        <location evidence="1">Endoplasmic reticulum membrane</location>
        <topology evidence="1">Single-pass membrane protein</topology>
    </subcellularLocation>
</comment>
<evidence type="ECO:0000256" key="6">
    <source>
        <dbReference type="SAM" id="Phobius"/>
    </source>
</evidence>
<gene>
    <name evidence="7" type="ORF">K3G22_12710</name>
</gene>
<evidence type="ECO:0000313" key="7">
    <source>
        <dbReference type="EMBL" id="QYX71636.1"/>
    </source>
</evidence>
<evidence type="ECO:0000313" key="8">
    <source>
        <dbReference type="Proteomes" id="UP000827084"/>
    </source>
</evidence>